<dbReference type="GO" id="GO:0000981">
    <property type="term" value="F:DNA-binding transcription factor activity, RNA polymerase II-specific"/>
    <property type="evidence" value="ECO:0007669"/>
    <property type="project" value="InterPro"/>
</dbReference>
<dbReference type="InterPro" id="IPR001138">
    <property type="entry name" value="Zn2Cys6_DnaBD"/>
</dbReference>
<protein>
    <submittedName>
        <fullName evidence="2">3755_t:CDS:1</fullName>
    </submittedName>
</protein>
<name>A0A9N8ZLL8_9GLOM</name>
<dbReference type="GO" id="GO:0008270">
    <property type="term" value="F:zinc ion binding"/>
    <property type="evidence" value="ECO:0007669"/>
    <property type="project" value="InterPro"/>
</dbReference>
<sequence>MNKSKTRRNATRACNLCCVLRKKCVFHPSSQKCLRCLEKNETCVFTRNGCKRGPKPRRFTALQIPPEPEIISIGPQLLDRMSFNSEFPTENSKFCASCREQEKRCTYNCVPGEFRCEQCKKSKKGCLFQCIKCYKKNNLLSSCTDCKVTKEDPPESQHRIIIDPDTQKPYLQHFNCNHKIEITPTLIDAMTKSYEAGRVTDEAIDHGDSDNAKAQVTDGDSYDTIIKSYEMAGHSNACMTPQLTINDSLIFCDTGLSTLEPDWSNCNSIELFNQTSNEGLSYGKEFINPTSYESETNLETEFTELLQYEFNSNFSFSLSTTDN</sequence>
<reference evidence="2" key="1">
    <citation type="submission" date="2021-06" db="EMBL/GenBank/DDBJ databases">
        <authorList>
            <person name="Kallberg Y."/>
            <person name="Tangrot J."/>
            <person name="Rosling A."/>
        </authorList>
    </citation>
    <scope>NUCLEOTIDE SEQUENCE</scope>
    <source>
        <strain evidence="2">CL551</strain>
    </source>
</reference>
<dbReference type="EMBL" id="CAJVPV010001510">
    <property type="protein sequence ID" value="CAG8499950.1"/>
    <property type="molecule type" value="Genomic_DNA"/>
</dbReference>
<gene>
    <name evidence="2" type="ORF">AMORRO_LOCUS3203</name>
</gene>
<accession>A0A9N8ZLL8</accession>
<proteinExistence type="predicted"/>
<dbReference type="OrthoDB" id="2384352at2759"/>
<evidence type="ECO:0000259" key="1">
    <source>
        <dbReference type="PROSITE" id="PS00463"/>
    </source>
</evidence>
<comment type="caution">
    <text evidence="2">The sequence shown here is derived from an EMBL/GenBank/DDBJ whole genome shotgun (WGS) entry which is preliminary data.</text>
</comment>
<evidence type="ECO:0000313" key="3">
    <source>
        <dbReference type="Proteomes" id="UP000789342"/>
    </source>
</evidence>
<dbReference type="PROSITE" id="PS00463">
    <property type="entry name" value="ZN2_CY6_FUNGAL_1"/>
    <property type="match status" value="1"/>
</dbReference>
<evidence type="ECO:0000313" key="2">
    <source>
        <dbReference type="EMBL" id="CAG8499950.1"/>
    </source>
</evidence>
<feature type="domain" description="Zn(2)-C6 fungal-type" evidence="1">
    <location>
        <begin position="13"/>
        <end position="43"/>
    </location>
</feature>
<dbReference type="Proteomes" id="UP000789342">
    <property type="component" value="Unassembled WGS sequence"/>
</dbReference>
<organism evidence="2 3">
    <name type="scientific">Acaulospora morrowiae</name>
    <dbReference type="NCBI Taxonomy" id="94023"/>
    <lineage>
        <taxon>Eukaryota</taxon>
        <taxon>Fungi</taxon>
        <taxon>Fungi incertae sedis</taxon>
        <taxon>Mucoromycota</taxon>
        <taxon>Glomeromycotina</taxon>
        <taxon>Glomeromycetes</taxon>
        <taxon>Diversisporales</taxon>
        <taxon>Acaulosporaceae</taxon>
        <taxon>Acaulospora</taxon>
    </lineage>
</organism>
<dbReference type="AlphaFoldDB" id="A0A9N8ZLL8"/>
<keyword evidence="3" id="KW-1185">Reference proteome</keyword>